<evidence type="ECO:0000256" key="1">
    <source>
        <dbReference type="SAM" id="Coils"/>
    </source>
</evidence>
<keyword evidence="1" id="KW-0175">Coiled coil</keyword>
<proteinExistence type="predicted"/>
<reference evidence="2" key="1">
    <citation type="journal article" date="2019" name="MBio">
        <title>Virus Genomes from Deep Sea Sediments Expand the Ocean Megavirome and Support Independent Origins of Viral Gigantism.</title>
        <authorList>
            <person name="Backstrom D."/>
            <person name="Yutin N."/>
            <person name="Jorgensen S.L."/>
            <person name="Dharamshi J."/>
            <person name="Homa F."/>
            <person name="Zaremba-Niedwiedzka K."/>
            <person name="Spang A."/>
            <person name="Wolf Y.I."/>
            <person name="Koonin E.V."/>
            <person name="Ettema T.J."/>
        </authorList>
    </citation>
    <scope>NUCLEOTIDE SEQUENCE</scope>
</reference>
<name>A0A481Z523_9VIRU</name>
<dbReference type="Gene3D" id="1.20.5.490">
    <property type="entry name" value="Single helix bin"/>
    <property type="match status" value="1"/>
</dbReference>
<accession>A0A481Z523</accession>
<organism evidence="2">
    <name type="scientific">Pithovirus LCPAC201</name>
    <dbReference type="NCBI Taxonomy" id="2506591"/>
    <lineage>
        <taxon>Viruses</taxon>
        <taxon>Pithoviruses</taxon>
    </lineage>
</organism>
<sequence>MTANVDLKISHADILKSINFAKIESLKKQLQEKDTEIDDLNHQLQEKDTEIHDLNSQQASYMILLAEAKSHVAAVDIPPGMIPLAEYNFGGLSAGEIPPDIYITEDNCGYVCEGCISETPKEKTPELSLE</sequence>
<feature type="coiled-coil region" evidence="1">
    <location>
        <begin position="23"/>
        <end position="57"/>
    </location>
</feature>
<dbReference type="EMBL" id="MK500506">
    <property type="protein sequence ID" value="QBK90993.1"/>
    <property type="molecule type" value="Genomic_DNA"/>
</dbReference>
<gene>
    <name evidence="2" type="ORF">LCPAC201_02940</name>
</gene>
<evidence type="ECO:0000313" key="2">
    <source>
        <dbReference type="EMBL" id="QBK90993.1"/>
    </source>
</evidence>
<protein>
    <submittedName>
        <fullName evidence="2">Uncharacterized protein</fullName>
    </submittedName>
</protein>